<dbReference type="EMBL" id="FQUS01000026">
    <property type="protein sequence ID" value="SHG36949.1"/>
    <property type="molecule type" value="Genomic_DNA"/>
</dbReference>
<gene>
    <name evidence="3" type="ORF">SAMN05443144_12618</name>
</gene>
<dbReference type="Pfam" id="PF11127">
    <property type="entry name" value="YgaP-like_TM"/>
    <property type="match status" value="1"/>
</dbReference>
<name>A0A1M5J9F6_9BACT</name>
<feature type="domain" description="Inner membrane protein YgaP-like transmembrane" evidence="2">
    <location>
        <begin position="2"/>
        <end position="54"/>
    </location>
</feature>
<accession>A0A1M5J9F6</accession>
<dbReference type="STRING" id="1194090.SAMN05443144_12618"/>
<dbReference type="InterPro" id="IPR021309">
    <property type="entry name" value="YgaP-like_TM"/>
</dbReference>
<sequence length="74" mass="8419">MERIIRAVAGSFVTISLILGYFYSPWWYLFTLFVGLNLFQSAFTKWCLAEEILKKFGIGVPCATDESTTTQPTE</sequence>
<proteinExistence type="predicted"/>
<keyword evidence="1" id="KW-0472">Membrane</keyword>
<dbReference type="AlphaFoldDB" id="A0A1M5J9F6"/>
<feature type="transmembrane region" description="Helical" evidence="1">
    <location>
        <begin position="7"/>
        <end position="23"/>
    </location>
</feature>
<evidence type="ECO:0000256" key="1">
    <source>
        <dbReference type="SAM" id="Phobius"/>
    </source>
</evidence>
<keyword evidence="1" id="KW-0812">Transmembrane</keyword>
<keyword evidence="4" id="KW-1185">Reference proteome</keyword>
<reference evidence="3 4" key="1">
    <citation type="submission" date="2016-11" db="EMBL/GenBank/DDBJ databases">
        <authorList>
            <person name="Jaros S."/>
            <person name="Januszkiewicz K."/>
            <person name="Wedrychowicz H."/>
        </authorList>
    </citation>
    <scope>NUCLEOTIDE SEQUENCE [LARGE SCALE GENOMIC DNA]</scope>
    <source>
        <strain evidence="3 4">DSM 21986</strain>
    </source>
</reference>
<evidence type="ECO:0000313" key="3">
    <source>
        <dbReference type="EMBL" id="SHG36949.1"/>
    </source>
</evidence>
<organism evidence="3 4">
    <name type="scientific">Fodinibius roseus</name>
    <dbReference type="NCBI Taxonomy" id="1194090"/>
    <lineage>
        <taxon>Bacteria</taxon>
        <taxon>Pseudomonadati</taxon>
        <taxon>Balneolota</taxon>
        <taxon>Balneolia</taxon>
        <taxon>Balneolales</taxon>
        <taxon>Balneolaceae</taxon>
        <taxon>Fodinibius</taxon>
    </lineage>
</organism>
<keyword evidence="1" id="KW-1133">Transmembrane helix</keyword>
<dbReference type="Gene3D" id="6.10.140.1340">
    <property type="match status" value="1"/>
</dbReference>
<dbReference type="Proteomes" id="UP000184041">
    <property type="component" value="Unassembled WGS sequence"/>
</dbReference>
<protein>
    <recommendedName>
        <fullName evidence="2">Inner membrane protein YgaP-like transmembrane domain-containing protein</fullName>
    </recommendedName>
</protein>
<evidence type="ECO:0000313" key="4">
    <source>
        <dbReference type="Proteomes" id="UP000184041"/>
    </source>
</evidence>
<evidence type="ECO:0000259" key="2">
    <source>
        <dbReference type="Pfam" id="PF11127"/>
    </source>
</evidence>